<evidence type="ECO:0000313" key="3">
    <source>
        <dbReference type="Proteomes" id="UP000009342"/>
    </source>
</evidence>
<dbReference type="GO" id="GO:0016874">
    <property type="term" value="F:ligase activity"/>
    <property type="evidence" value="ECO:0007669"/>
    <property type="project" value="UniProtKB-KW"/>
</dbReference>
<keyword evidence="1" id="KW-0812">Transmembrane</keyword>
<name>A0ABM9Q3E3_9ENTR</name>
<proteinExistence type="predicted"/>
<keyword evidence="2" id="KW-0436">Ligase</keyword>
<dbReference type="Proteomes" id="UP000009342">
    <property type="component" value="Unassembled WGS sequence"/>
</dbReference>
<accession>A0ABM9Q3E3</accession>
<evidence type="ECO:0000313" key="2">
    <source>
        <dbReference type="EMBL" id="CCJ79895.1"/>
    </source>
</evidence>
<gene>
    <name evidence="2" type="ORF">BN134_601</name>
</gene>
<dbReference type="PROSITE" id="PS51257">
    <property type="entry name" value="PROKAR_LIPOPROTEIN"/>
    <property type="match status" value="1"/>
</dbReference>
<dbReference type="EMBL" id="CAKZ01000025">
    <property type="protein sequence ID" value="CCJ79895.1"/>
    <property type="molecule type" value="Genomic_DNA"/>
</dbReference>
<keyword evidence="1" id="KW-0472">Membrane</keyword>
<keyword evidence="3" id="KW-1185">Reference proteome</keyword>
<keyword evidence="1" id="KW-1133">Transmembrane helix</keyword>
<comment type="caution">
    <text evidence="2">The sequence shown here is derived from an EMBL/GenBank/DDBJ whole genome shotgun (WGS) entry which is preliminary data.</text>
</comment>
<organism evidence="2 3">
    <name type="scientific">Cronobacter dublinensis 1210</name>
    <dbReference type="NCBI Taxonomy" id="1208656"/>
    <lineage>
        <taxon>Bacteria</taxon>
        <taxon>Pseudomonadati</taxon>
        <taxon>Pseudomonadota</taxon>
        <taxon>Gammaproteobacteria</taxon>
        <taxon>Enterobacterales</taxon>
        <taxon>Enterobacteriaceae</taxon>
        <taxon>Cronobacter</taxon>
    </lineage>
</organism>
<evidence type="ECO:0000256" key="1">
    <source>
        <dbReference type="SAM" id="Phobius"/>
    </source>
</evidence>
<protein>
    <submittedName>
        <fullName evidence="2">O-antigen ligase</fullName>
    </submittedName>
</protein>
<feature type="transmembrane region" description="Helical" evidence="1">
    <location>
        <begin position="12"/>
        <end position="31"/>
    </location>
</feature>
<reference evidence="3" key="1">
    <citation type="journal article" date="2012" name="PLoS ONE">
        <title>Comparative analysis of genome sequences covering the seven cronobacter species.</title>
        <authorList>
            <person name="Joseph S."/>
            <person name="Desai P."/>
            <person name="Ji Y."/>
            <person name="Cummings C.A."/>
            <person name="Shih R."/>
            <person name="Degoricija L."/>
            <person name="Rico A."/>
            <person name="Brzoska P."/>
            <person name="Hamby S.E."/>
            <person name="Masood N."/>
            <person name="Hariri S."/>
            <person name="Sonbol H."/>
            <person name="Chuzhanova N."/>
            <person name="McClelland M."/>
            <person name="Furtado M.R."/>
            <person name="Forsythe S.J."/>
        </authorList>
    </citation>
    <scope>NUCLEOTIDE SEQUENCE [LARGE SCALE GENOMIC DNA]</scope>
    <source>
        <strain evidence="3">1210</strain>
    </source>
</reference>
<sequence length="51" mass="5661">MTTNKFEKIHFSLMQLLFGLCAIAFGCVIISPNFSAKIFNLAGALAFIIFF</sequence>